<gene>
    <name evidence="1" type="ORF">LTS18_010020</name>
</gene>
<evidence type="ECO:0000313" key="1">
    <source>
        <dbReference type="EMBL" id="KAK3077520.1"/>
    </source>
</evidence>
<reference evidence="1" key="1">
    <citation type="submission" date="2024-09" db="EMBL/GenBank/DDBJ databases">
        <title>Black Yeasts Isolated from many extreme environments.</title>
        <authorList>
            <person name="Coleine C."/>
            <person name="Stajich J.E."/>
            <person name="Selbmann L."/>
        </authorList>
    </citation>
    <scope>NUCLEOTIDE SEQUENCE</scope>
    <source>
        <strain evidence="1">CCFEE 5737</strain>
    </source>
</reference>
<sequence>HNKQIVTNDLPIPEPDENQMLIRIVSASLCHGDLIAIGDAFITGDRSKPVTLGHEGAGYVEKLHPFAESKGF</sequence>
<comment type="caution">
    <text evidence="1">The sequence shown here is derived from an EMBL/GenBank/DDBJ whole genome shotgun (WGS) entry which is preliminary data.</text>
</comment>
<dbReference type="EMBL" id="JAWDJW010002762">
    <property type="protein sequence ID" value="KAK3077520.1"/>
    <property type="molecule type" value="Genomic_DNA"/>
</dbReference>
<feature type="non-terminal residue" evidence="1">
    <location>
        <position position="1"/>
    </location>
</feature>
<protein>
    <submittedName>
        <fullName evidence="1">Uncharacterized protein</fullName>
    </submittedName>
</protein>
<evidence type="ECO:0000313" key="2">
    <source>
        <dbReference type="Proteomes" id="UP001186974"/>
    </source>
</evidence>
<proteinExistence type="predicted"/>
<organism evidence="1 2">
    <name type="scientific">Coniosporium uncinatum</name>
    <dbReference type="NCBI Taxonomy" id="93489"/>
    <lineage>
        <taxon>Eukaryota</taxon>
        <taxon>Fungi</taxon>
        <taxon>Dikarya</taxon>
        <taxon>Ascomycota</taxon>
        <taxon>Pezizomycotina</taxon>
        <taxon>Dothideomycetes</taxon>
        <taxon>Dothideomycetes incertae sedis</taxon>
        <taxon>Coniosporium</taxon>
    </lineage>
</organism>
<keyword evidence="2" id="KW-1185">Reference proteome</keyword>
<name>A0ACC3DLM5_9PEZI</name>
<accession>A0ACC3DLM5</accession>
<dbReference type="Proteomes" id="UP001186974">
    <property type="component" value="Unassembled WGS sequence"/>
</dbReference>